<accession>A0AAJ5X869</accession>
<feature type="region of interest" description="Disordered" evidence="4">
    <location>
        <begin position="665"/>
        <end position="686"/>
    </location>
</feature>
<feature type="compositionally biased region" description="Pro residues" evidence="4">
    <location>
        <begin position="785"/>
        <end position="800"/>
    </location>
</feature>
<comment type="subcellular location">
    <subcellularLocation>
        <location evidence="1">Cell outer membrane</location>
    </subcellularLocation>
</comment>
<dbReference type="EMBL" id="CP119316">
    <property type="protein sequence ID" value="WEK47705.1"/>
    <property type="molecule type" value="Genomic_DNA"/>
</dbReference>
<dbReference type="Gene3D" id="2.40.170.20">
    <property type="entry name" value="TonB-dependent receptor, beta-barrel domain"/>
    <property type="match status" value="2"/>
</dbReference>
<feature type="compositionally biased region" description="Basic and acidic residues" evidence="4">
    <location>
        <begin position="749"/>
        <end position="758"/>
    </location>
</feature>
<evidence type="ECO:0000256" key="3">
    <source>
        <dbReference type="ARBA" id="ARBA00023237"/>
    </source>
</evidence>
<dbReference type="InterPro" id="IPR037066">
    <property type="entry name" value="Plug_dom_sf"/>
</dbReference>
<dbReference type="SUPFAM" id="SSF56935">
    <property type="entry name" value="Porins"/>
    <property type="match status" value="2"/>
</dbReference>
<reference evidence="6" key="1">
    <citation type="submission" date="2023-03" db="EMBL/GenBank/DDBJ databases">
        <title>Andean soil-derived lignocellulolytic bacterial consortium as a source of novel taxa and putative plastic-active enzymes.</title>
        <authorList>
            <person name="Diaz-Garcia L."/>
            <person name="Chuvochina M."/>
            <person name="Feuerriegel G."/>
            <person name="Bunk B."/>
            <person name="Sproer C."/>
            <person name="Streit W.R."/>
            <person name="Rodriguez L.M."/>
            <person name="Overmann J."/>
            <person name="Jimenez D.J."/>
        </authorList>
    </citation>
    <scope>NUCLEOTIDE SEQUENCE</scope>
    <source>
        <strain evidence="6">MAG 26</strain>
    </source>
</reference>
<feature type="chain" id="PRO_5042461846" description="TonB-dependent receptor plug domain-containing protein" evidence="5">
    <location>
        <begin position="26"/>
        <end position="977"/>
    </location>
</feature>
<keyword evidence="3" id="KW-0998">Cell outer membrane</keyword>
<gene>
    <name evidence="6" type="ORF">P0Y56_05275</name>
</gene>
<dbReference type="GO" id="GO:0009279">
    <property type="term" value="C:cell outer membrane"/>
    <property type="evidence" value="ECO:0007669"/>
    <property type="project" value="UniProtKB-SubCell"/>
</dbReference>
<dbReference type="Gene3D" id="2.170.130.10">
    <property type="entry name" value="TonB-dependent receptor, plug domain"/>
    <property type="match status" value="1"/>
</dbReference>
<evidence type="ECO:0000256" key="4">
    <source>
        <dbReference type="SAM" id="MobiDB-lite"/>
    </source>
</evidence>
<evidence type="ECO:0008006" key="8">
    <source>
        <dbReference type="Google" id="ProtNLM"/>
    </source>
</evidence>
<evidence type="ECO:0000256" key="2">
    <source>
        <dbReference type="ARBA" id="ARBA00023136"/>
    </source>
</evidence>
<feature type="compositionally biased region" description="Gly residues" evidence="4">
    <location>
        <begin position="636"/>
        <end position="645"/>
    </location>
</feature>
<feature type="compositionally biased region" description="Basic and acidic residues" evidence="4">
    <location>
        <begin position="675"/>
        <end position="686"/>
    </location>
</feature>
<protein>
    <recommendedName>
        <fullName evidence="8">TonB-dependent receptor plug domain-containing protein</fullName>
    </recommendedName>
</protein>
<dbReference type="PANTHER" id="PTHR47234">
    <property type="match status" value="1"/>
</dbReference>
<evidence type="ECO:0000313" key="6">
    <source>
        <dbReference type="EMBL" id="WEK47705.1"/>
    </source>
</evidence>
<feature type="signal peptide" evidence="5">
    <location>
        <begin position="1"/>
        <end position="25"/>
    </location>
</feature>
<proteinExistence type="predicted"/>
<dbReference type="InterPro" id="IPR036942">
    <property type="entry name" value="Beta-barrel_TonB_sf"/>
</dbReference>
<feature type="region of interest" description="Disordered" evidence="4">
    <location>
        <begin position="723"/>
        <end position="815"/>
    </location>
</feature>
<dbReference type="KEGG" id="acob:P0Y56_05275"/>
<dbReference type="AlphaFoldDB" id="A0AAJ5X869"/>
<keyword evidence="5" id="KW-0732">Signal</keyword>
<feature type="compositionally biased region" description="Gly residues" evidence="4">
    <location>
        <begin position="801"/>
        <end position="815"/>
    </location>
</feature>
<name>A0AAJ5X869_9SPHN</name>
<dbReference type="PANTHER" id="PTHR47234:SF3">
    <property type="entry name" value="SECRETIN_TONB SHORT N-TERMINAL DOMAIN-CONTAINING PROTEIN"/>
    <property type="match status" value="1"/>
</dbReference>
<evidence type="ECO:0000256" key="5">
    <source>
        <dbReference type="SAM" id="SignalP"/>
    </source>
</evidence>
<evidence type="ECO:0000256" key="1">
    <source>
        <dbReference type="ARBA" id="ARBA00004442"/>
    </source>
</evidence>
<feature type="region of interest" description="Disordered" evidence="4">
    <location>
        <begin position="614"/>
        <end position="649"/>
    </location>
</feature>
<dbReference type="Proteomes" id="UP001218362">
    <property type="component" value="Chromosome"/>
</dbReference>
<sequence length="977" mass="101978">MARTRVSLLTAISSFAVLAAMPVHAEDEKVPVVTDNAAPDESGEDIANEIIVTAQNVRGQVDTPVPPVQELGEADIAAYGAGSITDLIAALAPSTSSGSGRGAGGMPALLINGVRVSSFREMASYPPEAIKKVEILPESVAQKYGFSADQRIINIILKDNFSSKTVEAEYGQPWAGGTSDWQLEGTYLTIAGPSRINIHGEWKDVSPLTEAERGIIQSTPPPAAGALDPADYRTLVADSSTGQINGTLTTKLADNGTSLTVNGQYERDKSLSLNGLNSLLLTDPIKSRSLTDTVSLGSTLNAPLGDWQITGTLDASHANGRRVLDHSTDAGYDTAQTIDDSATSKLTAMGSPFSMPAGDVSLTLNSGYSWDRIQSDDSRSVVGKTTLTRGDLTAGFNVGVPITERGGTLGFIGDINLNLTAGVDYLSDFGTLTNWSTGFSWGWTDNLSFQGSYLARDAAPTLTQLNAPETVTPNVQTYDLTRGETVLVNVISGGNPDLTKQKQRDYRFGTQWRLPFLSGSNISIDYFHNHSEDVSAAFPLLTPAIEAAFPGRVTRDAITGQLVSIDQRPVTFAEENSSRLRFGLNLTGAFGKAQPGGGGGGFGLFGAIRSAQGAGPGAAPAAGAPAQGQSPAGAPAAGGPGGPGGFDPQRFQEMRAKLCADGAEAPDISTLPEGMQERLRGPDGKIDPAKLAEFKQRMCSAQGGGFFNPQQFQEFRQKLCAPGGTPDVSGLPPQMLDRLKGPDGQIDPTRLKEFKDRICSLPAPAPAGGNGERRSGDAGGGLAGGPPPGGPGAGGPPPGGPGGGRGGFGGGPGGGDGRGRWFLSLNYTLELENQVLIAEGLPVLDQLDGDGLSGGGVVRHSAQLQGGLFYRGLGLRYSANYSGSSDINGSGLPGSTDLHFGSLATLDLRLFADLGQQTKLVQKVPFLKGTRVSFGVTNIFNSIRKITDENGDVPLRYQPGLVDPEGRALEIEFRKMF</sequence>
<evidence type="ECO:0000313" key="7">
    <source>
        <dbReference type="Proteomes" id="UP001218362"/>
    </source>
</evidence>
<feature type="compositionally biased region" description="Low complexity" evidence="4">
    <location>
        <begin position="614"/>
        <end position="635"/>
    </location>
</feature>
<organism evidence="6 7">
    <name type="scientific">Candidatus Andeanibacterium colombiense</name>
    <dbReference type="NCBI Taxonomy" id="3121345"/>
    <lineage>
        <taxon>Bacteria</taxon>
        <taxon>Pseudomonadati</taxon>
        <taxon>Pseudomonadota</taxon>
        <taxon>Alphaproteobacteria</taxon>
        <taxon>Sphingomonadales</taxon>
        <taxon>Sphingomonadaceae</taxon>
        <taxon>Candidatus Andeanibacterium</taxon>
    </lineage>
</organism>
<keyword evidence="2" id="KW-0472">Membrane</keyword>